<keyword evidence="5" id="KW-0109">Calcium transport</keyword>
<evidence type="ECO:0000256" key="6">
    <source>
        <dbReference type="ARBA" id="ARBA00022692"/>
    </source>
</evidence>
<keyword evidence="9" id="KW-0106">Calcium</keyword>
<organism evidence="17 18">
    <name type="scientific">Aspergillus tanneri</name>
    <dbReference type="NCBI Taxonomy" id="1220188"/>
    <lineage>
        <taxon>Eukaryota</taxon>
        <taxon>Fungi</taxon>
        <taxon>Dikarya</taxon>
        <taxon>Ascomycota</taxon>
        <taxon>Pezizomycotina</taxon>
        <taxon>Eurotiomycetes</taxon>
        <taxon>Eurotiomycetidae</taxon>
        <taxon>Eurotiales</taxon>
        <taxon>Aspergillaceae</taxon>
        <taxon>Aspergillus</taxon>
        <taxon>Aspergillus subgen. Circumdati</taxon>
    </lineage>
</organism>
<dbReference type="GO" id="GO:2001256">
    <property type="term" value="P:regulation of store-operated calcium entry"/>
    <property type="evidence" value="ECO:0007669"/>
    <property type="project" value="InterPro"/>
</dbReference>
<accession>A0A4S3J7Y1</accession>
<dbReference type="PANTHER" id="PTHR15929">
    <property type="entry name" value="STORE-OPERATED CALCIUM ENTRY-ASSOCIATED REGULATORY FACTOR"/>
    <property type="match status" value="1"/>
</dbReference>
<evidence type="ECO:0000256" key="8">
    <source>
        <dbReference type="ARBA" id="ARBA00022824"/>
    </source>
</evidence>
<protein>
    <recommendedName>
        <fullName evidence="3">Store-operated calcium entry-associated regulatory factor</fullName>
    </recommendedName>
    <alternativeName>
        <fullName evidence="13">Transmembrane protein 66</fullName>
    </alternativeName>
</protein>
<comment type="subcellular location">
    <subcellularLocation>
        <location evidence="1">Endoplasmic reticulum membrane</location>
        <topology evidence="1">Single-pass type I membrane protein</topology>
    </subcellularLocation>
</comment>
<evidence type="ECO:0000256" key="2">
    <source>
        <dbReference type="ARBA" id="ARBA00006833"/>
    </source>
</evidence>
<evidence type="ECO:0000256" key="13">
    <source>
        <dbReference type="ARBA" id="ARBA00031116"/>
    </source>
</evidence>
<keyword evidence="7 16" id="KW-0732">Signal</keyword>
<keyword evidence="12 15" id="KW-0472">Membrane</keyword>
<evidence type="ECO:0000256" key="1">
    <source>
        <dbReference type="ARBA" id="ARBA00004115"/>
    </source>
</evidence>
<keyword evidence="10 15" id="KW-1133">Transmembrane helix</keyword>
<feature type="compositionally biased region" description="Low complexity" evidence="14">
    <location>
        <begin position="280"/>
        <end position="299"/>
    </location>
</feature>
<feature type="region of interest" description="Disordered" evidence="14">
    <location>
        <begin position="267"/>
        <end position="299"/>
    </location>
</feature>
<name>A0A4S3J7Y1_9EURO</name>
<evidence type="ECO:0000256" key="10">
    <source>
        <dbReference type="ARBA" id="ARBA00022989"/>
    </source>
</evidence>
<comment type="caution">
    <text evidence="17">The sequence shown here is derived from an EMBL/GenBank/DDBJ whole genome shotgun (WGS) entry which is preliminary data.</text>
</comment>
<feature type="signal peptide" evidence="16">
    <location>
        <begin position="1"/>
        <end position="21"/>
    </location>
</feature>
<keyword evidence="18" id="KW-1185">Reference proteome</keyword>
<evidence type="ECO:0000313" key="18">
    <source>
        <dbReference type="Proteomes" id="UP000308092"/>
    </source>
</evidence>
<evidence type="ECO:0000256" key="4">
    <source>
        <dbReference type="ARBA" id="ARBA00022448"/>
    </source>
</evidence>
<dbReference type="PANTHER" id="PTHR15929:SF0">
    <property type="entry name" value="STORE-OPERATED CALCIUM ENTRY-ASSOCIATED REGULATORY FACTOR"/>
    <property type="match status" value="1"/>
</dbReference>
<dbReference type="InterPro" id="IPR009567">
    <property type="entry name" value="SARAF"/>
</dbReference>
<evidence type="ECO:0000313" key="17">
    <source>
        <dbReference type="EMBL" id="THC89041.1"/>
    </source>
</evidence>
<evidence type="ECO:0000256" key="14">
    <source>
        <dbReference type="SAM" id="MobiDB-lite"/>
    </source>
</evidence>
<dbReference type="STRING" id="1220188.A0A4S3J7Y1"/>
<keyword evidence="8" id="KW-0256">Endoplasmic reticulum</keyword>
<feature type="chain" id="PRO_5020957327" description="Store-operated calcium entry-associated regulatory factor" evidence="16">
    <location>
        <begin position="22"/>
        <end position="329"/>
    </location>
</feature>
<dbReference type="EMBL" id="SOSA01000721">
    <property type="protein sequence ID" value="THC89041.1"/>
    <property type="molecule type" value="Genomic_DNA"/>
</dbReference>
<gene>
    <name evidence="17" type="ORF">EYZ11_011512</name>
</gene>
<evidence type="ECO:0000256" key="11">
    <source>
        <dbReference type="ARBA" id="ARBA00023065"/>
    </source>
</evidence>
<keyword evidence="11" id="KW-0406">Ion transport</keyword>
<evidence type="ECO:0000256" key="12">
    <source>
        <dbReference type="ARBA" id="ARBA00023136"/>
    </source>
</evidence>
<keyword evidence="6 15" id="KW-0812">Transmembrane</keyword>
<evidence type="ECO:0000256" key="5">
    <source>
        <dbReference type="ARBA" id="ARBA00022568"/>
    </source>
</evidence>
<evidence type="ECO:0000256" key="16">
    <source>
        <dbReference type="SAM" id="SignalP"/>
    </source>
</evidence>
<evidence type="ECO:0000256" key="9">
    <source>
        <dbReference type="ARBA" id="ARBA00022837"/>
    </source>
</evidence>
<keyword evidence="4" id="KW-0813">Transport</keyword>
<reference evidence="17 18" key="1">
    <citation type="submission" date="2019-03" db="EMBL/GenBank/DDBJ databases">
        <title>The genome sequence of a newly discovered highly antifungal drug resistant Aspergillus species, Aspergillus tanneri NIH 1004.</title>
        <authorList>
            <person name="Mounaud S."/>
            <person name="Singh I."/>
            <person name="Joardar V."/>
            <person name="Pakala S."/>
            <person name="Pakala S."/>
            <person name="Venepally P."/>
            <person name="Hoover J."/>
            <person name="Nierman W."/>
            <person name="Chung J."/>
            <person name="Losada L."/>
        </authorList>
    </citation>
    <scope>NUCLEOTIDE SEQUENCE [LARGE SCALE GENOMIC DNA]</scope>
    <source>
        <strain evidence="17 18">NIH1004</strain>
    </source>
</reference>
<proteinExistence type="inferred from homology"/>
<dbReference type="AlphaFoldDB" id="A0A4S3J7Y1"/>
<evidence type="ECO:0000256" key="3">
    <source>
        <dbReference type="ARBA" id="ARBA00016584"/>
    </source>
</evidence>
<comment type="similarity">
    <text evidence="2">Belongs to the SARAF family.</text>
</comment>
<dbReference type="Proteomes" id="UP000308092">
    <property type="component" value="Unassembled WGS sequence"/>
</dbReference>
<feature type="transmembrane region" description="Helical" evidence="15">
    <location>
        <begin position="168"/>
        <end position="187"/>
    </location>
</feature>
<dbReference type="VEuPathDB" id="FungiDB:EYZ11_011512"/>
<dbReference type="GO" id="GO:0006816">
    <property type="term" value="P:calcium ion transport"/>
    <property type="evidence" value="ECO:0007669"/>
    <property type="project" value="UniProtKB-KW"/>
</dbReference>
<dbReference type="GO" id="GO:0005789">
    <property type="term" value="C:endoplasmic reticulum membrane"/>
    <property type="evidence" value="ECO:0007669"/>
    <property type="project" value="UniProtKB-SubCell"/>
</dbReference>
<sequence length="329" mass="36187">MRSSIILRFVLAIFLAAPALSHGPSPRNNPSGNNAILLSQVQTLTLRANRLTSSRRVSPIPQLQCTGPSKRLCDMYPIDVMRCSNAGYDYDEEDVQWTCTASLPPELKLGATDVVCEGYRNADDRWVLKGSCGVEYRLLLTDLGERKFGRELEDNWSETTARHKWQNVVGSLIFFGFMVAVFVFILWSQCFGRRDGRGDPFGRGWGGFNGGGGGGGGGRGGPYYDPPPPYNSYPDISRGWRPGFWTGALGGTAVGYEFGRRRNGYRGTSSFNRNDPGEGSSRSSRFSAPTSTSTGFGSTRRSRQVLMSYGFQRAGNAKIKAIVEILLRI</sequence>
<evidence type="ECO:0000256" key="7">
    <source>
        <dbReference type="ARBA" id="ARBA00022729"/>
    </source>
</evidence>
<dbReference type="Pfam" id="PF06682">
    <property type="entry name" value="SARAF"/>
    <property type="match status" value="1"/>
</dbReference>
<evidence type="ECO:0000256" key="15">
    <source>
        <dbReference type="SAM" id="Phobius"/>
    </source>
</evidence>